<dbReference type="Proteomes" id="UP001149165">
    <property type="component" value="Unassembled WGS sequence"/>
</dbReference>
<keyword evidence="2" id="KW-0862">Zinc</keyword>
<evidence type="ECO:0000313" key="7">
    <source>
        <dbReference type="EMBL" id="KAJ5113697.1"/>
    </source>
</evidence>
<accession>A0A9W9G816</accession>
<feature type="region of interest" description="Disordered" evidence="6">
    <location>
        <begin position="1"/>
        <end position="28"/>
    </location>
</feature>
<dbReference type="GO" id="GO:0046872">
    <property type="term" value="F:metal ion binding"/>
    <property type="evidence" value="ECO:0007669"/>
    <property type="project" value="UniProtKB-KW"/>
</dbReference>
<dbReference type="PANTHER" id="PTHR47660:SF3">
    <property type="entry name" value="FINGER DOMAIN PROTEIN, PUTATIVE (AFU_ORTHOLOGUE AFUA_4G03310)-RELATED"/>
    <property type="match status" value="1"/>
</dbReference>
<organism evidence="7 8">
    <name type="scientific">Penicillium angulare</name>
    <dbReference type="NCBI Taxonomy" id="116970"/>
    <lineage>
        <taxon>Eukaryota</taxon>
        <taxon>Fungi</taxon>
        <taxon>Dikarya</taxon>
        <taxon>Ascomycota</taxon>
        <taxon>Pezizomycotina</taxon>
        <taxon>Eurotiomycetes</taxon>
        <taxon>Eurotiomycetidae</taxon>
        <taxon>Eurotiales</taxon>
        <taxon>Aspergillaceae</taxon>
        <taxon>Penicillium</taxon>
    </lineage>
</organism>
<evidence type="ECO:0000256" key="1">
    <source>
        <dbReference type="ARBA" id="ARBA00022723"/>
    </source>
</evidence>
<keyword evidence="4" id="KW-0804">Transcription</keyword>
<evidence type="ECO:0000256" key="6">
    <source>
        <dbReference type="SAM" id="MobiDB-lite"/>
    </source>
</evidence>
<evidence type="ECO:0008006" key="9">
    <source>
        <dbReference type="Google" id="ProtNLM"/>
    </source>
</evidence>
<feature type="compositionally biased region" description="Low complexity" evidence="6">
    <location>
        <begin position="8"/>
        <end position="28"/>
    </location>
</feature>
<dbReference type="EMBL" id="JAPQKH010000002">
    <property type="protein sequence ID" value="KAJ5113697.1"/>
    <property type="molecule type" value="Genomic_DNA"/>
</dbReference>
<evidence type="ECO:0000256" key="4">
    <source>
        <dbReference type="ARBA" id="ARBA00023163"/>
    </source>
</evidence>
<reference evidence="7" key="2">
    <citation type="journal article" date="2023" name="IMA Fungus">
        <title>Comparative genomic study of the Penicillium genus elucidates a diverse pangenome and 15 lateral gene transfer events.</title>
        <authorList>
            <person name="Petersen C."/>
            <person name="Sorensen T."/>
            <person name="Nielsen M.R."/>
            <person name="Sondergaard T.E."/>
            <person name="Sorensen J.L."/>
            <person name="Fitzpatrick D.A."/>
            <person name="Frisvad J.C."/>
            <person name="Nielsen K.L."/>
        </authorList>
    </citation>
    <scope>NUCLEOTIDE SEQUENCE</scope>
    <source>
        <strain evidence="7">IBT 30069</strain>
    </source>
</reference>
<keyword evidence="8" id="KW-1185">Reference proteome</keyword>
<evidence type="ECO:0000313" key="8">
    <source>
        <dbReference type="Proteomes" id="UP001149165"/>
    </source>
</evidence>
<gene>
    <name evidence="7" type="ORF">N7456_002231</name>
</gene>
<sequence length="367" mass="41281">MADQTEQSPQSPESLPDSLLSGLSGGMPLPNRTEESLILAEPERERVLLSTVPSHLTAVPSTDNWLDFSNLNLFCPINADEITTRWMNSYIPIPGQKVKQYSPGVSVFIFRALKSYAAIAVGGRRIPPFIHPLQISAQPAGSALTTCLSLVRICENPLPGSEATAMMVIRREMECLMESHASYDDISLLAAFQSYLIYCLILFFRLNHEPNSDLRSAVINLQTLAHLSSKQGLMCVADQHRIRPRWEEWIVAETKRRALYVTYLFDSVLSTQEDVPTFLATELRGLPTGSSKSLWQAQSRSSWEGEYNIHLAEWTEQGLAIDELWPLPVDMEDSEIAKRRRRVDHWLEDIDEFGTMLYAVTVCTHGG</sequence>
<evidence type="ECO:0000256" key="3">
    <source>
        <dbReference type="ARBA" id="ARBA00023015"/>
    </source>
</evidence>
<dbReference type="PANTHER" id="PTHR47660">
    <property type="entry name" value="TRANSCRIPTION FACTOR WITH C2H2 AND ZN(2)-CYS(6) DNA BINDING DOMAIN (EUROFUNG)-RELATED-RELATED"/>
    <property type="match status" value="1"/>
</dbReference>
<protein>
    <recommendedName>
        <fullName evidence="9">Transcription factor domain-containing protein</fullName>
    </recommendedName>
</protein>
<reference evidence="7" key="1">
    <citation type="submission" date="2022-11" db="EMBL/GenBank/DDBJ databases">
        <authorList>
            <person name="Petersen C."/>
        </authorList>
    </citation>
    <scope>NUCLEOTIDE SEQUENCE</scope>
    <source>
        <strain evidence="7">IBT 30069</strain>
    </source>
</reference>
<dbReference type="AlphaFoldDB" id="A0A9W9G816"/>
<evidence type="ECO:0000256" key="5">
    <source>
        <dbReference type="ARBA" id="ARBA00023242"/>
    </source>
</evidence>
<dbReference type="OrthoDB" id="2441642at2759"/>
<keyword evidence="1" id="KW-0479">Metal-binding</keyword>
<keyword evidence="3" id="KW-0805">Transcription regulation</keyword>
<keyword evidence="5" id="KW-0539">Nucleus</keyword>
<proteinExistence type="predicted"/>
<comment type="caution">
    <text evidence="7">The sequence shown here is derived from an EMBL/GenBank/DDBJ whole genome shotgun (WGS) entry which is preliminary data.</text>
</comment>
<evidence type="ECO:0000256" key="2">
    <source>
        <dbReference type="ARBA" id="ARBA00022833"/>
    </source>
</evidence>
<name>A0A9W9G816_9EURO</name>